<feature type="region of interest" description="Disordered" evidence="1">
    <location>
        <begin position="1"/>
        <end position="68"/>
    </location>
</feature>
<feature type="region of interest" description="Disordered" evidence="1">
    <location>
        <begin position="104"/>
        <end position="152"/>
    </location>
</feature>
<comment type="caution">
    <text evidence="2">The sequence shown here is derived from an EMBL/GenBank/DDBJ whole genome shotgun (WGS) entry which is preliminary data.</text>
</comment>
<dbReference type="EMBL" id="MU853367">
    <property type="protein sequence ID" value="KAK4107995.1"/>
    <property type="molecule type" value="Genomic_DNA"/>
</dbReference>
<evidence type="ECO:0000313" key="2">
    <source>
        <dbReference type="EMBL" id="KAK4107995.1"/>
    </source>
</evidence>
<evidence type="ECO:0000313" key="3">
    <source>
        <dbReference type="Proteomes" id="UP001302812"/>
    </source>
</evidence>
<dbReference type="GeneID" id="89938038"/>
<dbReference type="AlphaFoldDB" id="A0AAN6T7G4"/>
<dbReference type="RefSeq" id="XP_064665565.1">
    <property type="nucleotide sequence ID" value="XM_064813913.1"/>
</dbReference>
<protein>
    <submittedName>
        <fullName evidence="2">Uncharacterized protein</fullName>
    </submittedName>
</protein>
<proteinExistence type="predicted"/>
<organism evidence="2 3">
    <name type="scientific">Canariomyces notabilis</name>
    <dbReference type="NCBI Taxonomy" id="2074819"/>
    <lineage>
        <taxon>Eukaryota</taxon>
        <taxon>Fungi</taxon>
        <taxon>Dikarya</taxon>
        <taxon>Ascomycota</taxon>
        <taxon>Pezizomycotina</taxon>
        <taxon>Sordariomycetes</taxon>
        <taxon>Sordariomycetidae</taxon>
        <taxon>Sordariales</taxon>
        <taxon>Chaetomiaceae</taxon>
        <taxon>Canariomyces</taxon>
    </lineage>
</organism>
<accession>A0AAN6T7G4</accession>
<keyword evidence="3" id="KW-1185">Reference proteome</keyword>
<reference evidence="2" key="2">
    <citation type="submission" date="2023-05" db="EMBL/GenBank/DDBJ databases">
        <authorList>
            <consortium name="Lawrence Berkeley National Laboratory"/>
            <person name="Steindorff A."/>
            <person name="Hensen N."/>
            <person name="Bonometti L."/>
            <person name="Westerberg I."/>
            <person name="Brannstrom I.O."/>
            <person name="Guillou S."/>
            <person name="Cros-Aarteil S."/>
            <person name="Calhoun S."/>
            <person name="Haridas S."/>
            <person name="Kuo A."/>
            <person name="Mondo S."/>
            <person name="Pangilinan J."/>
            <person name="Riley R."/>
            <person name="Labutti K."/>
            <person name="Andreopoulos B."/>
            <person name="Lipzen A."/>
            <person name="Chen C."/>
            <person name="Yanf M."/>
            <person name="Daum C."/>
            <person name="Ng V."/>
            <person name="Clum A."/>
            <person name="Ohm R."/>
            <person name="Martin F."/>
            <person name="Silar P."/>
            <person name="Natvig D."/>
            <person name="Lalanne C."/>
            <person name="Gautier V."/>
            <person name="Ament-Velasquez S.L."/>
            <person name="Kruys A."/>
            <person name="Hutchinson M.I."/>
            <person name="Powell A.J."/>
            <person name="Barry K."/>
            <person name="Miller A.N."/>
            <person name="Grigoriev I.V."/>
            <person name="Debuchy R."/>
            <person name="Gladieux P."/>
            <person name="Thoren M.H."/>
            <person name="Johannesson H."/>
        </authorList>
    </citation>
    <scope>NUCLEOTIDE SEQUENCE</scope>
    <source>
        <strain evidence="2">CBS 508.74</strain>
    </source>
</reference>
<evidence type="ECO:0000256" key="1">
    <source>
        <dbReference type="SAM" id="MobiDB-lite"/>
    </source>
</evidence>
<name>A0AAN6T7G4_9PEZI</name>
<gene>
    <name evidence="2" type="ORF">N656DRAFT_772209</name>
</gene>
<reference evidence="2" key="1">
    <citation type="journal article" date="2023" name="Mol. Phylogenet. Evol.">
        <title>Genome-scale phylogeny and comparative genomics of the fungal order Sordariales.</title>
        <authorList>
            <person name="Hensen N."/>
            <person name="Bonometti L."/>
            <person name="Westerberg I."/>
            <person name="Brannstrom I.O."/>
            <person name="Guillou S."/>
            <person name="Cros-Aarteil S."/>
            <person name="Calhoun S."/>
            <person name="Haridas S."/>
            <person name="Kuo A."/>
            <person name="Mondo S."/>
            <person name="Pangilinan J."/>
            <person name="Riley R."/>
            <person name="LaButti K."/>
            <person name="Andreopoulos B."/>
            <person name="Lipzen A."/>
            <person name="Chen C."/>
            <person name="Yan M."/>
            <person name="Daum C."/>
            <person name="Ng V."/>
            <person name="Clum A."/>
            <person name="Steindorff A."/>
            <person name="Ohm R.A."/>
            <person name="Martin F."/>
            <person name="Silar P."/>
            <person name="Natvig D.O."/>
            <person name="Lalanne C."/>
            <person name="Gautier V."/>
            <person name="Ament-Velasquez S.L."/>
            <person name="Kruys A."/>
            <person name="Hutchinson M.I."/>
            <person name="Powell A.J."/>
            <person name="Barry K."/>
            <person name="Miller A.N."/>
            <person name="Grigoriev I.V."/>
            <person name="Debuchy R."/>
            <person name="Gladieux P."/>
            <person name="Hiltunen Thoren M."/>
            <person name="Johannesson H."/>
        </authorList>
    </citation>
    <scope>NUCLEOTIDE SEQUENCE</scope>
    <source>
        <strain evidence="2">CBS 508.74</strain>
    </source>
</reference>
<feature type="compositionally biased region" description="Basic and acidic residues" evidence="1">
    <location>
        <begin position="108"/>
        <end position="152"/>
    </location>
</feature>
<sequence length="152" mass="16077">MAREGTRSQTGNSKPRVFPVIDTAPAVKRTTKPKAAKKKATSKTEAKGAKPAGVTKKQAPAKESGAAKKVFEPQIRLMAGNPGSDGFALMSPYPQVKAAVKKTTKKVAAGEKKVENAVEKAEKPEKADKAEKPEKEAKPKTATKKKEAPAAK</sequence>
<dbReference type="Proteomes" id="UP001302812">
    <property type="component" value="Unassembled WGS sequence"/>
</dbReference>
<feature type="compositionally biased region" description="Basic residues" evidence="1">
    <location>
        <begin position="29"/>
        <end position="41"/>
    </location>
</feature>